<sequence length="104" mass="11842">MLCVLRQGASSSGVQLVEYESDNEYSLSLLFICHCVGYSESIIFGSMCESHAVTLPYSRIDGSKIFEFDFCSRVCKDVPQGYIQQMKDEHKEELDEEDRSPIDQ</sequence>
<organism evidence="1 2">
    <name type="scientific">Saponaria officinalis</name>
    <name type="common">Common soapwort</name>
    <name type="synonym">Lychnis saponaria</name>
    <dbReference type="NCBI Taxonomy" id="3572"/>
    <lineage>
        <taxon>Eukaryota</taxon>
        <taxon>Viridiplantae</taxon>
        <taxon>Streptophyta</taxon>
        <taxon>Embryophyta</taxon>
        <taxon>Tracheophyta</taxon>
        <taxon>Spermatophyta</taxon>
        <taxon>Magnoliopsida</taxon>
        <taxon>eudicotyledons</taxon>
        <taxon>Gunneridae</taxon>
        <taxon>Pentapetalae</taxon>
        <taxon>Caryophyllales</taxon>
        <taxon>Caryophyllaceae</taxon>
        <taxon>Caryophylleae</taxon>
        <taxon>Saponaria</taxon>
    </lineage>
</organism>
<evidence type="ECO:0000313" key="1">
    <source>
        <dbReference type="EMBL" id="KAK9664794.1"/>
    </source>
</evidence>
<keyword evidence="2" id="KW-1185">Reference proteome</keyword>
<reference evidence="1" key="1">
    <citation type="submission" date="2024-03" db="EMBL/GenBank/DDBJ databases">
        <title>WGS assembly of Saponaria officinalis var. Norfolk2.</title>
        <authorList>
            <person name="Jenkins J."/>
            <person name="Shu S."/>
            <person name="Grimwood J."/>
            <person name="Barry K."/>
            <person name="Goodstein D."/>
            <person name="Schmutz J."/>
            <person name="Leebens-Mack J."/>
            <person name="Osbourn A."/>
        </authorList>
    </citation>
    <scope>NUCLEOTIDE SEQUENCE [LARGE SCALE GENOMIC DNA]</scope>
    <source>
        <strain evidence="1">JIC</strain>
    </source>
</reference>
<evidence type="ECO:0000313" key="2">
    <source>
        <dbReference type="Proteomes" id="UP001443914"/>
    </source>
</evidence>
<proteinExistence type="predicted"/>
<dbReference type="EMBL" id="JBDFQZ010000014">
    <property type="protein sequence ID" value="KAK9664794.1"/>
    <property type="molecule type" value="Genomic_DNA"/>
</dbReference>
<name>A0AAW1GV25_SAPOF</name>
<protein>
    <submittedName>
        <fullName evidence="1">Uncharacterized protein</fullName>
    </submittedName>
</protein>
<comment type="caution">
    <text evidence="1">The sequence shown here is derived from an EMBL/GenBank/DDBJ whole genome shotgun (WGS) entry which is preliminary data.</text>
</comment>
<dbReference type="Proteomes" id="UP001443914">
    <property type="component" value="Unassembled WGS sequence"/>
</dbReference>
<gene>
    <name evidence="1" type="ORF">RND81_14G068700</name>
</gene>
<accession>A0AAW1GV25</accession>
<dbReference type="AlphaFoldDB" id="A0AAW1GV25"/>